<dbReference type="GO" id="GO:0005849">
    <property type="term" value="C:mRNA cleavage factor complex"/>
    <property type="evidence" value="ECO:0007669"/>
    <property type="project" value="InterPro"/>
</dbReference>
<keyword evidence="7" id="KW-1185">Reference proteome</keyword>
<dbReference type="InterPro" id="IPR032675">
    <property type="entry name" value="LRR_dom_sf"/>
</dbReference>
<dbReference type="Gene3D" id="3.80.10.10">
    <property type="entry name" value="Ribonuclease Inhibitor"/>
    <property type="match status" value="1"/>
</dbReference>
<keyword evidence="5" id="KW-0539">Nucleus</keyword>
<keyword evidence="4" id="KW-0694">RNA-binding</keyword>
<dbReference type="Proteomes" id="UP000036681">
    <property type="component" value="Unplaced"/>
</dbReference>
<reference evidence="8" key="1">
    <citation type="submission" date="2017-02" db="UniProtKB">
        <authorList>
            <consortium name="WormBaseParasite"/>
        </authorList>
    </citation>
    <scope>IDENTIFICATION</scope>
</reference>
<proteinExistence type="inferred from homology"/>
<feature type="domain" description="F-box" evidence="6">
    <location>
        <begin position="144"/>
        <end position="191"/>
    </location>
</feature>
<dbReference type="CDD" id="cd09917">
    <property type="entry name" value="F-box_SF"/>
    <property type="match status" value="1"/>
</dbReference>
<dbReference type="Pfam" id="PF12937">
    <property type="entry name" value="F-box-like"/>
    <property type="match status" value="1"/>
</dbReference>
<dbReference type="SUPFAM" id="SSF55811">
    <property type="entry name" value="Nudix"/>
    <property type="match status" value="1"/>
</dbReference>
<evidence type="ECO:0000256" key="4">
    <source>
        <dbReference type="ARBA" id="ARBA00022884"/>
    </source>
</evidence>
<dbReference type="Pfam" id="PF17906">
    <property type="entry name" value="HTH_48"/>
    <property type="match status" value="1"/>
</dbReference>
<dbReference type="InterPro" id="IPR041426">
    <property type="entry name" value="Mos1_HTH"/>
</dbReference>
<dbReference type="AlphaFoldDB" id="A0A0M3IPI3"/>
<keyword evidence="3" id="KW-0507">mRNA processing</keyword>
<evidence type="ECO:0000313" key="8">
    <source>
        <dbReference type="WBParaSite" id="ALUE_0002066101-mRNA-1"/>
    </source>
</evidence>
<dbReference type="SUPFAM" id="SSF81383">
    <property type="entry name" value="F-box domain"/>
    <property type="match status" value="1"/>
</dbReference>
<dbReference type="Pfam" id="PF13869">
    <property type="entry name" value="NUDIX_2"/>
    <property type="match status" value="1"/>
</dbReference>
<dbReference type="InterPro" id="IPR036047">
    <property type="entry name" value="F-box-like_dom_sf"/>
</dbReference>
<protein>
    <submittedName>
        <fullName evidence="8">F-box domain-containing protein</fullName>
    </submittedName>
</protein>
<comment type="subcellular location">
    <subcellularLocation>
        <location evidence="1">Nucleus</location>
    </subcellularLocation>
</comment>
<evidence type="ECO:0000256" key="2">
    <source>
        <dbReference type="ARBA" id="ARBA00009710"/>
    </source>
</evidence>
<dbReference type="Gene3D" id="3.90.79.10">
    <property type="entry name" value="Nucleoside Triphosphate Pyrophosphohydrolase"/>
    <property type="match status" value="1"/>
</dbReference>
<dbReference type="InterPro" id="IPR001810">
    <property type="entry name" value="F-box_dom"/>
</dbReference>
<dbReference type="GO" id="GO:0031124">
    <property type="term" value="P:mRNA 3'-end processing"/>
    <property type="evidence" value="ECO:0007669"/>
    <property type="project" value="InterPro"/>
</dbReference>
<organism evidence="7 8">
    <name type="scientific">Ascaris lumbricoides</name>
    <name type="common">Giant roundworm</name>
    <dbReference type="NCBI Taxonomy" id="6252"/>
    <lineage>
        <taxon>Eukaryota</taxon>
        <taxon>Metazoa</taxon>
        <taxon>Ecdysozoa</taxon>
        <taxon>Nematoda</taxon>
        <taxon>Chromadorea</taxon>
        <taxon>Rhabditida</taxon>
        <taxon>Spirurina</taxon>
        <taxon>Ascaridomorpha</taxon>
        <taxon>Ascaridoidea</taxon>
        <taxon>Ascarididae</taxon>
        <taxon>Ascaris</taxon>
    </lineage>
</organism>
<dbReference type="InterPro" id="IPR016706">
    <property type="entry name" value="Cleav_polyA_spec_factor_su5"/>
</dbReference>
<evidence type="ECO:0000256" key="1">
    <source>
        <dbReference type="ARBA" id="ARBA00004123"/>
    </source>
</evidence>
<evidence type="ECO:0000313" key="7">
    <source>
        <dbReference type="Proteomes" id="UP000036681"/>
    </source>
</evidence>
<evidence type="ECO:0000256" key="5">
    <source>
        <dbReference type="ARBA" id="ARBA00023242"/>
    </source>
</evidence>
<evidence type="ECO:0000259" key="6">
    <source>
        <dbReference type="PROSITE" id="PS50181"/>
    </source>
</evidence>
<dbReference type="WBParaSite" id="ALUE_0002066101-mRNA-1">
    <property type="protein sequence ID" value="ALUE_0002066101-mRNA-1"/>
    <property type="gene ID" value="ALUE_0002066101"/>
</dbReference>
<sequence length="416" mass="47958">MEFKLEDSDFRAIALYQFKLGRRVVETCRDMVTAFGREAPTETTVQKWYLEFQPKDITEKGNGAAPIYFPFGNRYDEIDKRYRFSQRTNLMPLAASYPLRSGDPMDAEFGDREIHSYRRQLFEPNIAPSNVSRFTINYNTAQTISRSDIFPDVVLMTIFKYIHPVDLINGVSGVSRRWNKLANVPSNYTSVRAIIDEDSVTTGSAKAFLQRVLINHVLQGLIGYSFCNPRHLSTRTNCIRKLCLDYAKRISPGCVFHILPKCMPSVTQLDISFFTGLILMQHSPVVCPRNNDSFDFSTTTRDCVFYTSTMEKERELNRKIVKLYPLTNYVFGKKEAQHERDLSVHDRFDRMRNEFHKMGMRRSVDAVILVHEHSLPHVLLLRVGQNFFKLPGGELTPGEDEVNGLKRILTEVSSHK</sequence>
<dbReference type="PROSITE" id="PS50181">
    <property type="entry name" value="FBOX"/>
    <property type="match status" value="1"/>
</dbReference>
<dbReference type="PANTHER" id="PTHR13047">
    <property type="entry name" value="PRE-MRNA CLEAVAGE FACTOR IM, 25KD SUBUNIT"/>
    <property type="match status" value="1"/>
</dbReference>
<evidence type="ECO:0000256" key="3">
    <source>
        <dbReference type="ARBA" id="ARBA00022664"/>
    </source>
</evidence>
<name>A0A0M3IPI3_ASCLU</name>
<dbReference type="InterPro" id="IPR015797">
    <property type="entry name" value="NUDIX_hydrolase-like_dom_sf"/>
</dbReference>
<accession>A0A0M3IPI3</accession>
<dbReference type="GO" id="GO:0003729">
    <property type="term" value="F:mRNA binding"/>
    <property type="evidence" value="ECO:0007669"/>
    <property type="project" value="InterPro"/>
</dbReference>
<comment type="similarity">
    <text evidence="2">Belongs to the Nudix hydrolase family. CPSF5 subfamily.</text>
</comment>
<dbReference type="Gene3D" id="1.10.10.1450">
    <property type="match status" value="1"/>
</dbReference>